<keyword evidence="16" id="KW-1185">Reference proteome</keyword>
<dbReference type="EC" id="2.7.13.3" evidence="4"/>
<evidence type="ECO:0000256" key="9">
    <source>
        <dbReference type="ARBA" id="ARBA00022989"/>
    </source>
</evidence>
<dbReference type="Pfam" id="PF02518">
    <property type="entry name" value="HATPase_c"/>
    <property type="match status" value="1"/>
</dbReference>
<dbReference type="PANTHER" id="PTHR43711:SF1">
    <property type="entry name" value="HISTIDINE KINASE 1"/>
    <property type="match status" value="1"/>
</dbReference>
<gene>
    <name evidence="15" type="ORF">I2I05_16440</name>
</gene>
<dbReference type="PRINTS" id="PR00344">
    <property type="entry name" value="BCTRLSENSOR"/>
</dbReference>
<keyword evidence="9 13" id="KW-1133">Transmembrane helix</keyword>
<feature type="domain" description="Histidine kinase" evidence="14">
    <location>
        <begin position="698"/>
        <end position="929"/>
    </location>
</feature>
<comment type="catalytic activity">
    <reaction evidence="1">
        <text>ATP + protein L-histidine = ADP + protein N-phospho-L-histidine.</text>
        <dbReference type="EC" id="2.7.13.3"/>
    </reaction>
</comment>
<dbReference type="SUPFAM" id="SSF47384">
    <property type="entry name" value="Homodimeric domain of signal transducing histidine kinase"/>
    <property type="match status" value="1"/>
</dbReference>
<dbReference type="SMART" id="SM00387">
    <property type="entry name" value="HATPase_c"/>
    <property type="match status" value="1"/>
</dbReference>
<dbReference type="SUPFAM" id="SSF55874">
    <property type="entry name" value="ATPase domain of HSP90 chaperone/DNA topoisomerase II/histidine kinase"/>
    <property type="match status" value="1"/>
</dbReference>
<protein>
    <recommendedName>
        <fullName evidence="4">histidine kinase</fullName>
        <ecNumber evidence="4">2.7.13.3</ecNumber>
    </recommendedName>
</protein>
<evidence type="ECO:0000256" key="3">
    <source>
        <dbReference type="ARBA" id="ARBA00006434"/>
    </source>
</evidence>
<evidence type="ECO:0000256" key="2">
    <source>
        <dbReference type="ARBA" id="ARBA00004141"/>
    </source>
</evidence>
<dbReference type="InterPro" id="IPR038377">
    <property type="entry name" value="Na/Glc_symporter_sf"/>
</dbReference>
<evidence type="ECO:0000256" key="1">
    <source>
        <dbReference type="ARBA" id="ARBA00000085"/>
    </source>
</evidence>
<keyword evidence="12" id="KW-0175">Coiled coil</keyword>
<feature type="coiled-coil region" evidence="12">
    <location>
        <begin position="654"/>
        <end position="691"/>
    </location>
</feature>
<accession>A0ABS0ILD3</accession>
<dbReference type="EMBL" id="JADQDQ010000008">
    <property type="protein sequence ID" value="MBF9238992.1"/>
    <property type="molecule type" value="Genomic_DNA"/>
</dbReference>
<dbReference type="InterPro" id="IPR050736">
    <property type="entry name" value="Sensor_HK_Regulatory"/>
</dbReference>
<evidence type="ECO:0000256" key="4">
    <source>
        <dbReference type="ARBA" id="ARBA00012438"/>
    </source>
</evidence>
<dbReference type="GO" id="GO:0016301">
    <property type="term" value="F:kinase activity"/>
    <property type="evidence" value="ECO:0007669"/>
    <property type="project" value="UniProtKB-KW"/>
</dbReference>
<feature type="transmembrane region" description="Helical" evidence="13">
    <location>
        <begin position="383"/>
        <end position="407"/>
    </location>
</feature>
<feature type="transmembrane region" description="Helical" evidence="13">
    <location>
        <begin position="113"/>
        <end position="133"/>
    </location>
</feature>
<dbReference type="InterPro" id="IPR005467">
    <property type="entry name" value="His_kinase_dom"/>
</dbReference>
<dbReference type="Gene3D" id="1.20.1730.10">
    <property type="entry name" value="Sodium/glucose cotransporter"/>
    <property type="match status" value="1"/>
</dbReference>
<dbReference type="InterPro" id="IPR036097">
    <property type="entry name" value="HisK_dim/P_sf"/>
</dbReference>
<evidence type="ECO:0000313" key="15">
    <source>
        <dbReference type="EMBL" id="MBF9238992.1"/>
    </source>
</evidence>
<evidence type="ECO:0000256" key="11">
    <source>
        <dbReference type="ARBA" id="ARBA00023136"/>
    </source>
</evidence>
<keyword evidence="5" id="KW-0597">Phosphoprotein</keyword>
<dbReference type="InterPro" id="IPR003594">
    <property type="entry name" value="HATPase_dom"/>
</dbReference>
<comment type="caution">
    <text evidence="15">The sequence shown here is derived from an EMBL/GenBank/DDBJ whole genome shotgun (WGS) entry which is preliminary data.</text>
</comment>
<dbReference type="InterPro" id="IPR004358">
    <property type="entry name" value="Sig_transdc_His_kin-like_C"/>
</dbReference>
<feature type="transmembrane region" description="Helical" evidence="13">
    <location>
        <begin position="419"/>
        <end position="440"/>
    </location>
</feature>
<reference evidence="15 16" key="1">
    <citation type="submission" date="2020-11" db="EMBL/GenBank/DDBJ databases">
        <authorList>
            <person name="Kim M.K."/>
        </authorList>
    </citation>
    <scope>NUCLEOTIDE SEQUENCE [LARGE SCALE GENOMIC DNA]</scope>
    <source>
        <strain evidence="15 16">BT683</strain>
    </source>
</reference>
<feature type="transmembrane region" description="Helical" evidence="13">
    <location>
        <begin position="447"/>
        <end position="465"/>
    </location>
</feature>
<sequence length="935" mass="101686">MSKLLVIAFSFGYLALLFGVAYAAERRSEARKSLVSNPYVYALSMAVYCTAWTYYGSVGRAAHHGLEFVSIYLGPTLLAPAWWLVLRKIIRVCRQQRLTSIADFISARYGKSASLGALVTVVCVLGIVPYIALQIKAIAMSFVTMTGSGAGGEGPAAATALYTTGALAVFTIFFGVRSVEATERHEGIVLAVALESVLKLVAFLVVGLFVTFGLFGGFKDLFDQAAAVPALRQLFTLQGAGVTGGGWLTLLVLSMSAVLLLPRQFQVSVVENVDEDHLRKAMWLFPLYLIVINVFVLPIAFGGMLKLGGRGIDADTFVLALPLAAGHSWLALLTYLGGISAASSMIIVETIALSVMMSNHLLMPLLVRVPAARPALQTRWFAYLGRVALQSRRLAVLAVLLLAYGYYAEVGKQLPLVNTGLVSFAAVAQFVPAVLGGLYWKGGTRRGATMGLLAGFGIWFFTLVLPTMVGPGKLPPSILTVGVGGIAGLRPFALFGLEGLDYLSHGLFWSWFFNIGLYVGLSLAKPPTALELRQADVFVDVFQRRSLGEEVAGWQGRTPYPDVRALLLGFLGKKRTNQALRTFGSRFPDAMPQDNPSANAAPAHFASADPRLLTYAEKLLAGSLGPASARMLVASVAGAEQINYDNVVGMLRESQQLLEANRQLLKQSRQLQRLTDELRMAYDQLQALDQRKDEFLYTVTHELRTPLTSIRALAEILADNPDLEEPERQRFQLTISREAERLTRLISLVLDLEKFESGQATLERQPVPVPELLEEAVEVVGQLLRDKQINLRIDLPPHVPALPADRDRLMQVLVNLLSNAIKACRADGSGRIRLTVTCAAPPLRANAAAHSEVLTLVVSDNGKGIAVAEQEHIFEKFFQARNQTTRKPEGTGLGLAITKKIVDLHHGRLWVESQPDQGASFFIELPVVSTPELVS</sequence>
<dbReference type="InterPro" id="IPR003661">
    <property type="entry name" value="HisK_dim/P_dom"/>
</dbReference>
<keyword evidence="8 15" id="KW-0418">Kinase</keyword>
<evidence type="ECO:0000256" key="8">
    <source>
        <dbReference type="ARBA" id="ARBA00022777"/>
    </source>
</evidence>
<evidence type="ECO:0000259" key="14">
    <source>
        <dbReference type="PROSITE" id="PS50109"/>
    </source>
</evidence>
<dbReference type="Proteomes" id="UP000597617">
    <property type="component" value="Unassembled WGS sequence"/>
</dbReference>
<feature type="transmembrane region" description="Helical" evidence="13">
    <location>
        <begin position="68"/>
        <end position="85"/>
    </location>
</feature>
<dbReference type="Gene3D" id="3.30.565.10">
    <property type="entry name" value="Histidine kinase-like ATPase, C-terminal domain"/>
    <property type="match status" value="1"/>
</dbReference>
<dbReference type="RefSeq" id="WP_196283339.1">
    <property type="nucleotide sequence ID" value="NZ_JADQDQ010000008.1"/>
</dbReference>
<feature type="transmembrane region" description="Helical" evidence="13">
    <location>
        <begin position="239"/>
        <end position="261"/>
    </location>
</feature>
<dbReference type="InterPro" id="IPR036890">
    <property type="entry name" value="HATPase_C_sf"/>
</dbReference>
<keyword evidence="10" id="KW-0902">Two-component regulatory system</keyword>
<evidence type="ECO:0000256" key="10">
    <source>
        <dbReference type="ARBA" id="ARBA00023012"/>
    </source>
</evidence>
<evidence type="ECO:0000256" key="12">
    <source>
        <dbReference type="SAM" id="Coils"/>
    </source>
</evidence>
<dbReference type="PROSITE" id="PS50283">
    <property type="entry name" value="NA_SOLUT_SYMP_3"/>
    <property type="match status" value="1"/>
</dbReference>
<dbReference type="CDD" id="cd00082">
    <property type="entry name" value="HisKA"/>
    <property type="match status" value="1"/>
</dbReference>
<feature type="transmembrane region" description="Helical" evidence="13">
    <location>
        <begin position="317"/>
        <end position="336"/>
    </location>
</feature>
<organism evidence="15 16">
    <name type="scientific">Hymenobacter jeongseonensis</name>
    <dbReference type="NCBI Taxonomy" id="2791027"/>
    <lineage>
        <taxon>Bacteria</taxon>
        <taxon>Pseudomonadati</taxon>
        <taxon>Bacteroidota</taxon>
        <taxon>Cytophagia</taxon>
        <taxon>Cytophagales</taxon>
        <taxon>Hymenobacteraceae</taxon>
        <taxon>Hymenobacter</taxon>
    </lineage>
</organism>
<name>A0ABS0ILD3_9BACT</name>
<dbReference type="SMART" id="SM00388">
    <property type="entry name" value="HisKA"/>
    <property type="match status" value="1"/>
</dbReference>
<feature type="transmembrane region" description="Helical" evidence="13">
    <location>
        <begin position="196"/>
        <end position="218"/>
    </location>
</feature>
<evidence type="ECO:0000313" key="16">
    <source>
        <dbReference type="Proteomes" id="UP000597617"/>
    </source>
</evidence>
<proteinExistence type="inferred from homology"/>
<dbReference type="CDD" id="cd10322">
    <property type="entry name" value="SLC5sbd"/>
    <property type="match status" value="1"/>
</dbReference>
<dbReference type="PROSITE" id="PS50109">
    <property type="entry name" value="HIS_KIN"/>
    <property type="match status" value="1"/>
</dbReference>
<feature type="transmembrane region" description="Helical" evidence="13">
    <location>
        <begin position="281"/>
        <end position="305"/>
    </location>
</feature>
<feature type="transmembrane region" description="Helical" evidence="13">
    <location>
        <begin position="154"/>
        <end position="176"/>
    </location>
</feature>
<comment type="similarity">
    <text evidence="3">Belongs to the sodium:solute symporter (SSF) (TC 2.A.21) family.</text>
</comment>
<keyword evidence="11 13" id="KW-0472">Membrane</keyword>
<evidence type="ECO:0000256" key="6">
    <source>
        <dbReference type="ARBA" id="ARBA00022679"/>
    </source>
</evidence>
<dbReference type="PANTHER" id="PTHR43711">
    <property type="entry name" value="TWO-COMPONENT HISTIDINE KINASE"/>
    <property type="match status" value="1"/>
</dbReference>
<dbReference type="InterPro" id="IPR001734">
    <property type="entry name" value="Na/solute_symporter"/>
</dbReference>
<dbReference type="Pfam" id="PF00512">
    <property type="entry name" value="HisKA"/>
    <property type="match status" value="1"/>
</dbReference>
<evidence type="ECO:0000256" key="13">
    <source>
        <dbReference type="SAM" id="Phobius"/>
    </source>
</evidence>
<evidence type="ECO:0000256" key="5">
    <source>
        <dbReference type="ARBA" id="ARBA00022553"/>
    </source>
</evidence>
<keyword evidence="7 13" id="KW-0812">Transmembrane</keyword>
<evidence type="ECO:0000256" key="7">
    <source>
        <dbReference type="ARBA" id="ARBA00022692"/>
    </source>
</evidence>
<keyword evidence="6" id="KW-0808">Transferase</keyword>
<dbReference type="Gene3D" id="1.10.287.130">
    <property type="match status" value="1"/>
</dbReference>
<comment type="subcellular location">
    <subcellularLocation>
        <location evidence="2">Membrane</location>
        <topology evidence="2">Multi-pass membrane protein</topology>
    </subcellularLocation>
</comment>
<feature type="transmembrane region" description="Helical" evidence="13">
    <location>
        <begin position="39"/>
        <end position="56"/>
    </location>
</feature>